<gene>
    <name evidence="1" type="ORF">PIB30_006074</name>
</gene>
<protein>
    <recommendedName>
        <fullName evidence="3">Aminotransferase-like plant mobile domain-containing protein</fullName>
    </recommendedName>
</protein>
<evidence type="ECO:0000313" key="1">
    <source>
        <dbReference type="EMBL" id="MED6167794.1"/>
    </source>
</evidence>
<dbReference type="PANTHER" id="PTHR46033:SF1">
    <property type="entry name" value="PROTEIN MAIN-LIKE 2"/>
    <property type="match status" value="1"/>
</dbReference>
<comment type="caution">
    <text evidence="1">The sequence shown here is derived from an EMBL/GenBank/DDBJ whole genome shotgun (WGS) entry which is preliminary data.</text>
</comment>
<accession>A0ABU6V374</accession>
<reference evidence="1 2" key="1">
    <citation type="journal article" date="2023" name="Plants (Basel)">
        <title>Bridging the Gap: Combining Genomics and Transcriptomics Approaches to Understand Stylosanthes scabra, an Orphan Legume from the Brazilian Caatinga.</title>
        <authorList>
            <person name="Ferreira-Neto J.R.C."/>
            <person name="da Silva M.D."/>
            <person name="Binneck E."/>
            <person name="de Melo N.F."/>
            <person name="da Silva R.H."/>
            <person name="de Melo A.L.T.M."/>
            <person name="Pandolfi V."/>
            <person name="Bustamante F.O."/>
            <person name="Brasileiro-Vidal A.C."/>
            <person name="Benko-Iseppon A.M."/>
        </authorList>
    </citation>
    <scope>NUCLEOTIDE SEQUENCE [LARGE SCALE GENOMIC DNA]</scope>
    <source>
        <tissue evidence="1">Leaves</tissue>
    </source>
</reference>
<dbReference type="Proteomes" id="UP001341840">
    <property type="component" value="Unassembled WGS sequence"/>
</dbReference>
<keyword evidence="2" id="KW-1185">Reference proteome</keyword>
<name>A0ABU6V374_9FABA</name>
<evidence type="ECO:0000313" key="2">
    <source>
        <dbReference type="Proteomes" id="UP001341840"/>
    </source>
</evidence>
<dbReference type="EMBL" id="JASCZI010151047">
    <property type="protein sequence ID" value="MED6167794.1"/>
    <property type="molecule type" value="Genomic_DNA"/>
</dbReference>
<evidence type="ECO:0008006" key="3">
    <source>
        <dbReference type="Google" id="ProtNLM"/>
    </source>
</evidence>
<organism evidence="1 2">
    <name type="scientific">Stylosanthes scabra</name>
    <dbReference type="NCBI Taxonomy" id="79078"/>
    <lineage>
        <taxon>Eukaryota</taxon>
        <taxon>Viridiplantae</taxon>
        <taxon>Streptophyta</taxon>
        <taxon>Embryophyta</taxon>
        <taxon>Tracheophyta</taxon>
        <taxon>Spermatophyta</taxon>
        <taxon>Magnoliopsida</taxon>
        <taxon>eudicotyledons</taxon>
        <taxon>Gunneridae</taxon>
        <taxon>Pentapetalae</taxon>
        <taxon>rosids</taxon>
        <taxon>fabids</taxon>
        <taxon>Fabales</taxon>
        <taxon>Fabaceae</taxon>
        <taxon>Papilionoideae</taxon>
        <taxon>50 kb inversion clade</taxon>
        <taxon>dalbergioids sensu lato</taxon>
        <taxon>Dalbergieae</taxon>
        <taxon>Pterocarpus clade</taxon>
        <taxon>Stylosanthes</taxon>
    </lineage>
</organism>
<dbReference type="PANTHER" id="PTHR46033">
    <property type="entry name" value="PROTEIN MAIN-LIKE 2"/>
    <property type="match status" value="1"/>
</dbReference>
<sequence>MYRLNDISHVAHNVDADKDRCIVTVRRQIGMGLDRRAEPIVQRAGLLPVAPLTERWFKIHESLINAFLGLPIDGELVSGCLWDFENMMPEGTGRPRWDWFREMFGEPPAPPVANQCTVTFSWLRTTFGVLPDHLTDEMVLMHARVYIWMLLSICLFGDKTGARAHVRWLPYLLRIDDLGRYSWGP</sequence>
<dbReference type="InterPro" id="IPR044824">
    <property type="entry name" value="MAIN-like"/>
</dbReference>
<proteinExistence type="predicted"/>